<dbReference type="GO" id="GO:0016787">
    <property type="term" value="F:hydrolase activity"/>
    <property type="evidence" value="ECO:0007669"/>
    <property type="project" value="UniProtKB-KW"/>
</dbReference>
<evidence type="ECO:0000259" key="6">
    <source>
        <dbReference type="PROSITE" id="PS51194"/>
    </source>
</evidence>
<dbReference type="PROSITE" id="PS51194">
    <property type="entry name" value="HELICASE_CTER"/>
    <property type="match status" value="1"/>
</dbReference>
<dbReference type="Pfam" id="PF00271">
    <property type="entry name" value="Helicase_C"/>
    <property type="match status" value="1"/>
</dbReference>
<dbReference type="SMART" id="SM00487">
    <property type="entry name" value="DEXDc"/>
    <property type="match status" value="1"/>
</dbReference>
<dbReference type="GO" id="GO:0005524">
    <property type="term" value="F:ATP binding"/>
    <property type="evidence" value="ECO:0007669"/>
    <property type="project" value="UniProtKB-KW"/>
</dbReference>
<feature type="domain" description="Helicase ATP-binding" evidence="5">
    <location>
        <begin position="1"/>
        <end position="159"/>
    </location>
</feature>
<dbReference type="InterPro" id="IPR027417">
    <property type="entry name" value="P-loop_NTPase"/>
</dbReference>
<dbReference type="CDD" id="cd18795">
    <property type="entry name" value="SF2_C_Ski2"/>
    <property type="match status" value="1"/>
</dbReference>
<sequence length="407" mass="45945">MVLAVPTASGKTLVAELAMTKNVLEKSGKALYLVPLRALASEKYEEFKKYEIAGIKVAISTGDYDSSDPWLANYDIIVVTNEKADSLLRHRASWIEDISIIVADEIHLINDPSRGPTLEVVLARLKQINPEAQIIALSATIRNAEEIAEWLQAKLIKSDWRPVPLRKGVYFKGAIFFDDDTIIKLKKITREPCEAITIDTLKNGGQILIFTNTRQNAVKMALKLAPIVSKYLEKEEKNELRKLARLILERGEVTRISEQLASCISCGTAFHHAGLIHEHRKIIEDAFRNFKIKAICATPTLAAGVNLPARRVVIRHYHRYDYNFGYQNIPVLEFHQMAGRAGRPKYDKYGEAILIAKTIDEKEFLMENYIKAPPERIWSKLATEPALRSHILAIIATEYAKTIEGLM</sequence>
<dbReference type="PROSITE" id="PS51192">
    <property type="entry name" value="HELICASE_ATP_BIND_1"/>
    <property type="match status" value="1"/>
</dbReference>
<keyword evidence="1" id="KW-0547">Nucleotide-binding</keyword>
<evidence type="ECO:0000256" key="3">
    <source>
        <dbReference type="ARBA" id="ARBA00022806"/>
    </source>
</evidence>
<evidence type="ECO:0000256" key="2">
    <source>
        <dbReference type="ARBA" id="ARBA00022801"/>
    </source>
</evidence>
<evidence type="ECO:0000313" key="8">
    <source>
        <dbReference type="Proteomes" id="UP000281962"/>
    </source>
</evidence>
<accession>A0A497ER37</accession>
<organism evidence="7 8">
    <name type="scientific">Thermoproteota archaeon</name>
    <dbReference type="NCBI Taxonomy" id="2056631"/>
    <lineage>
        <taxon>Archaea</taxon>
        <taxon>Thermoproteota</taxon>
    </lineage>
</organism>
<comment type="caution">
    <text evidence="7">The sequence shown here is derived from an EMBL/GenBank/DDBJ whole genome shotgun (WGS) entry which is preliminary data.</text>
</comment>
<dbReference type="SUPFAM" id="SSF52540">
    <property type="entry name" value="P-loop containing nucleoside triphosphate hydrolases"/>
    <property type="match status" value="1"/>
</dbReference>
<dbReference type="PANTHER" id="PTHR47961">
    <property type="entry name" value="DNA POLYMERASE THETA, PUTATIVE (AFU_ORTHOLOGUE AFUA_1G05260)-RELATED"/>
    <property type="match status" value="1"/>
</dbReference>
<evidence type="ECO:0000313" key="7">
    <source>
        <dbReference type="EMBL" id="RLE49522.1"/>
    </source>
</evidence>
<keyword evidence="3" id="KW-0347">Helicase</keyword>
<gene>
    <name evidence="7" type="ORF">DRJ21_02330</name>
</gene>
<evidence type="ECO:0000259" key="5">
    <source>
        <dbReference type="PROSITE" id="PS51192"/>
    </source>
</evidence>
<evidence type="ECO:0000256" key="4">
    <source>
        <dbReference type="ARBA" id="ARBA00022840"/>
    </source>
</evidence>
<keyword evidence="2" id="KW-0378">Hydrolase</keyword>
<dbReference type="EMBL" id="QMQY01000098">
    <property type="protein sequence ID" value="RLE49522.1"/>
    <property type="molecule type" value="Genomic_DNA"/>
</dbReference>
<proteinExistence type="predicted"/>
<dbReference type="PANTHER" id="PTHR47961:SF10">
    <property type="entry name" value="ATP-DEPENDENT DNA HELICASE HEL308"/>
    <property type="match status" value="1"/>
</dbReference>
<name>A0A497ER37_9CREN</name>
<dbReference type="GO" id="GO:0140097">
    <property type="term" value="F:catalytic activity, acting on DNA"/>
    <property type="evidence" value="ECO:0007669"/>
    <property type="project" value="UniProtKB-ARBA"/>
</dbReference>
<dbReference type="Proteomes" id="UP000281962">
    <property type="component" value="Unassembled WGS sequence"/>
</dbReference>
<protein>
    <submittedName>
        <fullName evidence="7">Extensin</fullName>
    </submittedName>
</protein>
<reference evidence="7 8" key="1">
    <citation type="submission" date="2018-06" db="EMBL/GenBank/DDBJ databases">
        <title>Extensive metabolic versatility and redundancy in microbially diverse, dynamic hydrothermal sediments.</title>
        <authorList>
            <person name="Dombrowski N."/>
            <person name="Teske A."/>
            <person name="Baker B.J."/>
        </authorList>
    </citation>
    <scope>NUCLEOTIDE SEQUENCE [LARGE SCALE GENOMIC DNA]</scope>
    <source>
        <strain evidence="7">B30_G17</strain>
    </source>
</reference>
<dbReference type="GO" id="GO:0004386">
    <property type="term" value="F:helicase activity"/>
    <property type="evidence" value="ECO:0007669"/>
    <property type="project" value="UniProtKB-KW"/>
</dbReference>
<dbReference type="GO" id="GO:0003676">
    <property type="term" value="F:nucleic acid binding"/>
    <property type="evidence" value="ECO:0007669"/>
    <property type="project" value="InterPro"/>
</dbReference>
<dbReference type="InterPro" id="IPR011545">
    <property type="entry name" value="DEAD/DEAH_box_helicase_dom"/>
</dbReference>
<dbReference type="InterPro" id="IPR050474">
    <property type="entry name" value="Hel308_SKI2-like"/>
</dbReference>
<dbReference type="InterPro" id="IPR001650">
    <property type="entry name" value="Helicase_C-like"/>
</dbReference>
<dbReference type="Pfam" id="PF00270">
    <property type="entry name" value="DEAD"/>
    <property type="match status" value="1"/>
</dbReference>
<dbReference type="CDD" id="cd18028">
    <property type="entry name" value="DEXHc_archSki2"/>
    <property type="match status" value="1"/>
</dbReference>
<dbReference type="Gene3D" id="3.40.50.300">
    <property type="entry name" value="P-loop containing nucleotide triphosphate hydrolases"/>
    <property type="match status" value="2"/>
</dbReference>
<keyword evidence="4" id="KW-0067">ATP-binding</keyword>
<dbReference type="InterPro" id="IPR014001">
    <property type="entry name" value="Helicase_ATP-bd"/>
</dbReference>
<dbReference type="SMART" id="SM00490">
    <property type="entry name" value="HELICc"/>
    <property type="match status" value="1"/>
</dbReference>
<feature type="domain" description="Helicase C-terminal" evidence="6">
    <location>
        <begin position="192"/>
        <end position="395"/>
    </location>
</feature>
<evidence type="ECO:0000256" key="1">
    <source>
        <dbReference type="ARBA" id="ARBA00022741"/>
    </source>
</evidence>
<dbReference type="AlphaFoldDB" id="A0A497ER37"/>
<feature type="non-terminal residue" evidence="7">
    <location>
        <position position="407"/>
    </location>
</feature>